<keyword evidence="4" id="KW-0720">Serine protease</keyword>
<accession>A0A1M4WER4</accession>
<dbReference type="NCBIfam" id="TIGR00706">
    <property type="entry name" value="SppA_dom"/>
    <property type="match status" value="1"/>
</dbReference>
<evidence type="ECO:0000256" key="4">
    <source>
        <dbReference type="ARBA" id="ARBA00022825"/>
    </source>
</evidence>
<keyword evidence="3" id="KW-0378">Hydrolase</keyword>
<dbReference type="Gene3D" id="6.20.330.10">
    <property type="match status" value="1"/>
</dbReference>
<sequence length="295" mass="32305">MKVRKLFWFLIVVLIIFLFPFAALLVWFAPADWDLTASPNRVGVVEVDGMIKDARPTLESLVSFRRDPNVRAIVVRIESPGGGVGASQEIYREVRRTDKEKPVVASLGGVAASGGYYVASGARYIIANPGTLTGSIGVVAHLPNLASLFEKVGYRTVTIKSGRFKDVGNPGREMTDEERALLQETMDAMHAQFIRDVARGRGLDEEHVRRMADGRILSGEAALTWKLVDELGNFQDAVAKAAELGGIPGEPHVVYAEKKRPSLLEWILGKSGLEGIRETLDPALSPLRYQLILSP</sequence>
<evidence type="ECO:0000313" key="7">
    <source>
        <dbReference type="EMBL" id="SHE79781.1"/>
    </source>
</evidence>
<proteinExistence type="inferred from homology"/>
<evidence type="ECO:0000256" key="1">
    <source>
        <dbReference type="ARBA" id="ARBA00008683"/>
    </source>
</evidence>
<feature type="transmembrane region" description="Helical" evidence="5">
    <location>
        <begin position="7"/>
        <end position="29"/>
    </location>
</feature>
<comment type="similarity">
    <text evidence="1">Belongs to the peptidase S49 family.</text>
</comment>
<keyword evidence="2 7" id="KW-0645">Protease</keyword>
<keyword evidence="5" id="KW-0812">Transmembrane</keyword>
<gene>
    <name evidence="7" type="ORF">SAMN02745206_00854</name>
</gene>
<dbReference type="SUPFAM" id="SSF52096">
    <property type="entry name" value="ClpP/crotonase"/>
    <property type="match status" value="1"/>
</dbReference>
<evidence type="ECO:0000259" key="6">
    <source>
        <dbReference type="Pfam" id="PF01343"/>
    </source>
</evidence>
<keyword evidence="5" id="KW-1133">Transmembrane helix</keyword>
<dbReference type="InterPro" id="IPR002142">
    <property type="entry name" value="Peptidase_S49"/>
</dbReference>
<dbReference type="InterPro" id="IPR047272">
    <property type="entry name" value="S49_SppA_C"/>
</dbReference>
<protein>
    <submittedName>
        <fullName evidence="7">Protease-4</fullName>
    </submittedName>
</protein>
<dbReference type="STRING" id="1121391.SAMN02745206_00854"/>
<dbReference type="Gene3D" id="3.90.226.10">
    <property type="entry name" value="2-enoyl-CoA Hydratase, Chain A, domain 1"/>
    <property type="match status" value="1"/>
</dbReference>
<dbReference type="InterPro" id="IPR004635">
    <property type="entry name" value="Pept_S49_SppA"/>
</dbReference>
<dbReference type="InterPro" id="IPR029045">
    <property type="entry name" value="ClpP/crotonase-like_dom_sf"/>
</dbReference>
<dbReference type="CDD" id="cd07023">
    <property type="entry name" value="S49_Sppa_N_C"/>
    <property type="match status" value="1"/>
</dbReference>
<dbReference type="Pfam" id="PF01343">
    <property type="entry name" value="Peptidase_S49"/>
    <property type="match status" value="1"/>
</dbReference>
<organism evidence="7 8">
    <name type="scientific">Desulfacinum infernum DSM 9756</name>
    <dbReference type="NCBI Taxonomy" id="1121391"/>
    <lineage>
        <taxon>Bacteria</taxon>
        <taxon>Pseudomonadati</taxon>
        <taxon>Thermodesulfobacteriota</taxon>
        <taxon>Syntrophobacteria</taxon>
        <taxon>Syntrophobacterales</taxon>
        <taxon>Syntrophobacteraceae</taxon>
        <taxon>Desulfacinum</taxon>
    </lineage>
</organism>
<dbReference type="RefSeq" id="WP_073037281.1">
    <property type="nucleotide sequence ID" value="NZ_FQVB01000007.1"/>
</dbReference>
<keyword evidence="8" id="KW-1185">Reference proteome</keyword>
<evidence type="ECO:0000256" key="5">
    <source>
        <dbReference type="SAM" id="Phobius"/>
    </source>
</evidence>
<dbReference type="PANTHER" id="PTHR42987:SF7">
    <property type="entry name" value="SIGNAL PEPTIDE PEPTIDASE SPPA-RELATED"/>
    <property type="match status" value="1"/>
</dbReference>
<evidence type="ECO:0000256" key="2">
    <source>
        <dbReference type="ARBA" id="ARBA00022670"/>
    </source>
</evidence>
<dbReference type="EMBL" id="FQVB01000007">
    <property type="protein sequence ID" value="SHE79781.1"/>
    <property type="molecule type" value="Genomic_DNA"/>
</dbReference>
<dbReference type="GO" id="GO:0006508">
    <property type="term" value="P:proteolysis"/>
    <property type="evidence" value="ECO:0007669"/>
    <property type="project" value="UniProtKB-KW"/>
</dbReference>
<name>A0A1M4WER4_9BACT</name>
<feature type="domain" description="Peptidase S49" evidence="6">
    <location>
        <begin position="97"/>
        <end position="244"/>
    </location>
</feature>
<dbReference type="AlphaFoldDB" id="A0A1M4WER4"/>
<evidence type="ECO:0000256" key="3">
    <source>
        <dbReference type="ARBA" id="ARBA00022801"/>
    </source>
</evidence>
<keyword evidence="5" id="KW-0472">Membrane</keyword>
<reference evidence="8" key="1">
    <citation type="submission" date="2016-11" db="EMBL/GenBank/DDBJ databases">
        <authorList>
            <person name="Varghese N."/>
            <person name="Submissions S."/>
        </authorList>
    </citation>
    <scope>NUCLEOTIDE SEQUENCE [LARGE SCALE GENOMIC DNA]</scope>
    <source>
        <strain evidence="8">DSM 9756</strain>
    </source>
</reference>
<dbReference type="GO" id="GO:0008236">
    <property type="term" value="F:serine-type peptidase activity"/>
    <property type="evidence" value="ECO:0007669"/>
    <property type="project" value="UniProtKB-KW"/>
</dbReference>
<dbReference type="Proteomes" id="UP000184076">
    <property type="component" value="Unassembled WGS sequence"/>
</dbReference>
<dbReference type="PANTHER" id="PTHR42987">
    <property type="entry name" value="PEPTIDASE S49"/>
    <property type="match status" value="1"/>
</dbReference>
<evidence type="ECO:0000313" key="8">
    <source>
        <dbReference type="Proteomes" id="UP000184076"/>
    </source>
</evidence>
<dbReference type="OrthoDB" id="9764363at2"/>